<evidence type="ECO:0000256" key="11">
    <source>
        <dbReference type="ARBA" id="ARBA00023180"/>
    </source>
</evidence>
<evidence type="ECO:0000256" key="15">
    <source>
        <dbReference type="SAM" id="Phobius"/>
    </source>
</evidence>
<feature type="region of interest" description="Disordered" evidence="14">
    <location>
        <begin position="589"/>
        <end position="648"/>
    </location>
</feature>
<evidence type="ECO:0000256" key="9">
    <source>
        <dbReference type="ARBA" id="ARBA00023065"/>
    </source>
</evidence>
<feature type="transmembrane region" description="Helical" evidence="15">
    <location>
        <begin position="143"/>
        <end position="167"/>
    </location>
</feature>
<evidence type="ECO:0000256" key="1">
    <source>
        <dbReference type="ARBA" id="ARBA00004141"/>
    </source>
</evidence>
<feature type="transmembrane region" description="Helical" evidence="15">
    <location>
        <begin position="95"/>
        <end position="122"/>
    </location>
</feature>
<evidence type="ECO:0000256" key="10">
    <source>
        <dbReference type="ARBA" id="ARBA00023136"/>
    </source>
</evidence>
<dbReference type="EMBL" id="JABSTV010001249">
    <property type="protein sequence ID" value="KAH7961933.1"/>
    <property type="molecule type" value="Genomic_DNA"/>
</dbReference>
<evidence type="ECO:0000256" key="2">
    <source>
        <dbReference type="ARBA" id="ARBA00006434"/>
    </source>
</evidence>
<dbReference type="CDD" id="cd11474">
    <property type="entry name" value="SLC5sbd_CHT"/>
    <property type="match status" value="1"/>
</dbReference>
<comment type="similarity">
    <text evidence="2 13">Belongs to the sodium:solute symporter (SSF) (TC 2.A.21) family.</text>
</comment>
<dbReference type="GO" id="GO:0008292">
    <property type="term" value="P:acetylcholine biosynthetic process"/>
    <property type="evidence" value="ECO:0007669"/>
    <property type="project" value="TreeGrafter"/>
</dbReference>
<dbReference type="Gene3D" id="1.20.1730.10">
    <property type="entry name" value="Sodium/glucose cotransporter"/>
    <property type="match status" value="1"/>
</dbReference>
<evidence type="ECO:0000313" key="16">
    <source>
        <dbReference type="EMBL" id="KAH7961933.1"/>
    </source>
</evidence>
<keyword evidence="10 15" id="KW-0472">Membrane</keyword>
<dbReference type="GO" id="GO:0005307">
    <property type="term" value="F:choline:sodium symporter activity"/>
    <property type="evidence" value="ECO:0007669"/>
    <property type="project" value="TreeGrafter"/>
</dbReference>
<comment type="subcellular location">
    <subcellularLocation>
        <location evidence="1">Membrane</location>
        <topology evidence="1">Multi-pass membrane protein</topology>
    </subcellularLocation>
</comment>
<dbReference type="InterPro" id="IPR052244">
    <property type="entry name" value="Choline_transporter"/>
</dbReference>
<dbReference type="PANTHER" id="PTHR45897">
    <property type="entry name" value="HIGH-AFFINITY CHOLINE TRANSPORTER 1"/>
    <property type="match status" value="1"/>
</dbReference>
<evidence type="ECO:0000256" key="3">
    <source>
        <dbReference type="ARBA" id="ARBA00022448"/>
    </source>
</evidence>
<evidence type="ECO:0000256" key="13">
    <source>
        <dbReference type="RuleBase" id="RU362091"/>
    </source>
</evidence>
<accession>A0A9D4T079</accession>
<dbReference type="AlphaFoldDB" id="A0A9D4T079"/>
<name>A0A9D4T079_RHISA</name>
<gene>
    <name evidence="16" type="ORF">HPB52_013614</name>
</gene>
<feature type="transmembrane region" description="Helical" evidence="15">
    <location>
        <begin position="341"/>
        <end position="359"/>
    </location>
</feature>
<keyword evidence="4 15" id="KW-0812">Transmembrane</keyword>
<feature type="region of interest" description="Disordered" evidence="14">
    <location>
        <begin position="497"/>
        <end position="523"/>
    </location>
</feature>
<feature type="transmembrane region" description="Helical" evidence="15">
    <location>
        <begin position="288"/>
        <end position="310"/>
    </location>
</feature>
<dbReference type="PANTHER" id="PTHR45897:SF4">
    <property type="entry name" value="HIGH-AFFINITY CHOLINE TRANSPORTER 1"/>
    <property type="match status" value="1"/>
</dbReference>
<reference evidence="16" key="2">
    <citation type="submission" date="2021-09" db="EMBL/GenBank/DDBJ databases">
        <authorList>
            <person name="Jia N."/>
            <person name="Wang J."/>
            <person name="Shi W."/>
            <person name="Du L."/>
            <person name="Sun Y."/>
            <person name="Zhan W."/>
            <person name="Jiang J."/>
            <person name="Wang Q."/>
            <person name="Zhang B."/>
            <person name="Ji P."/>
            <person name="Sakyi L.B."/>
            <person name="Cui X."/>
            <person name="Yuan T."/>
            <person name="Jiang B."/>
            <person name="Yang W."/>
            <person name="Lam T.T.-Y."/>
            <person name="Chang Q."/>
            <person name="Ding S."/>
            <person name="Wang X."/>
            <person name="Zhu J."/>
            <person name="Ruan X."/>
            <person name="Zhao L."/>
            <person name="Wei J."/>
            <person name="Que T."/>
            <person name="Du C."/>
            <person name="Cheng J."/>
            <person name="Dai P."/>
            <person name="Han X."/>
            <person name="Huang E."/>
            <person name="Gao Y."/>
            <person name="Liu J."/>
            <person name="Shao H."/>
            <person name="Ye R."/>
            <person name="Li L."/>
            <person name="Wei W."/>
            <person name="Wang X."/>
            <person name="Wang C."/>
            <person name="Huo Q."/>
            <person name="Li W."/>
            <person name="Guo W."/>
            <person name="Chen H."/>
            <person name="Chen S."/>
            <person name="Zhou L."/>
            <person name="Zhou L."/>
            <person name="Ni X."/>
            <person name="Tian J."/>
            <person name="Zhou Y."/>
            <person name="Sheng Y."/>
            <person name="Liu T."/>
            <person name="Pan Y."/>
            <person name="Xia L."/>
            <person name="Li J."/>
            <person name="Zhao F."/>
            <person name="Cao W."/>
        </authorList>
    </citation>
    <scope>NUCLEOTIDE SEQUENCE</scope>
    <source>
        <strain evidence="16">Rsan-2018</strain>
        <tissue evidence="16">Larvae</tissue>
    </source>
</reference>
<evidence type="ECO:0000256" key="12">
    <source>
        <dbReference type="ARBA" id="ARBA00023201"/>
    </source>
</evidence>
<keyword evidence="7 15" id="KW-1133">Transmembrane helix</keyword>
<dbReference type="GO" id="GO:0005886">
    <property type="term" value="C:plasma membrane"/>
    <property type="evidence" value="ECO:0007669"/>
    <property type="project" value="TreeGrafter"/>
</dbReference>
<keyword evidence="17" id="KW-1185">Reference proteome</keyword>
<sequence length="648" mass="69861">MSLLSTMAIVLYFVAVVVVGVWSSRKVLHIESPPEGSSRSSRRHSSMPFSRMYNTNEYLLRLLLANRSVPLKLSFLSMTATWVGGGYISGTAEAVFNYGIAWCHAPLGYALSLLMGGWLFAGKMRATRAITMIDPFQLHYGRWIALPLCVPAICGEVFWTAAILAALGDMMAAVTQMDTPFFIMLSSGVILFYTTLGGLYSVIYTDAFQLASTIVGLVYFQRVLCTGSVFNAKMFSYMAAASCVFLALPSIIIGAVAKSTNFTAAGYRGPFNLAEGERHKVLLYALRYMTPGSVALLGHIAITAAVMSSVDSSMLSASSLFTRNIYHFILRPAASNMEVCVVLRCMVTLIGAVATLFALQVSSVFALWTLSSDLVYVLLFPQFVALFYMPGVTNAYGSVLGFCMGLALRFLCGEQVVGLPALLHLPLYDRERGQQFPYRTLCMIVSLSGQLVGSEAAAACYRSGRFHDYWRCFAEATLHQGPEGTAADVPVCTAPRVTSASHSEEHHHNGHHHHHHHHHHERNSVPYTALIPLLPSTSDHGQFKEAKTAIAMDKLSHTNAGASVAAAGFGGSTGTGGSAVICGSARIGGATTSGATTSASVKDQASRRRSAARPAESSSSDTKKNKHLLRKGSVGESLSISQFKKRHK</sequence>
<dbReference type="InterPro" id="IPR001734">
    <property type="entry name" value="Na/solute_symporter"/>
</dbReference>
<reference evidence="16" key="1">
    <citation type="journal article" date="2020" name="Cell">
        <title>Large-Scale Comparative Analyses of Tick Genomes Elucidate Their Genetic Diversity and Vector Capacities.</title>
        <authorList>
            <consortium name="Tick Genome and Microbiome Consortium (TIGMIC)"/>
            <person name="Jia N."/>
            <person name="Wang J."/>
            <person name="Shi W."/>
            <person name="Du L."/>
            <person name="Sun Y."/>
            <person name="Zhan W."/>
            <person name="Jiang J.F."/>
            <person name="Wang Q."/>
            <person name="Zhang B."/>
            <person name="Ji P."/>
            <person name="Bell-Sakyi L."/>
            <person name="Cui X.M."/>
            <person name="Yuan T.T."/>
            <person name="Jiang B.G."/>
            <person name="Yang W.F."/>
            <person name="Lam T.T."/>
            <person name="Chang Q.C."/>
            <person name="Ding S.J."/>
            <person name="Wang X.J."/>
            <person name="Zhu J.G."/>
            <person name="Ruan X.D."/>
            <person name="Zhao L."/>
            <person name="Wei J.T."/>
            <person name="Ye R.Z."/>
            <person name="Que T.C."/>
            <person name="Du C.H."/>
            <person name="Zhou Y.H."/>
            <person name="Cheng J.X."/>
            <person name="Dai P.F."/>
            <person name="Guo W.B."/>
            <person name="Han X.H."/>
            <person name="Huang E.J."/>
            <person name="Li L.F."/>
            <person name="Wei W."/>
            <person name="Gao Y.C."/>
            <person name="Liu J.Z."/>
            <person name="Shao H.Z."/>
            <person name="Wang X."/>
            <person name="Wang C.C."/>
            <person name="Yang T.C."/>
            <person name="Huo Q.B."/>
            <person name="Li W."/>
            <person name="Chen H.Y."/>
            <person name="Chen S.E."/>
            <person name="Zhou L.G."/>
            <person name="Ni X.B."/>
            <person name="Tian J.H."/>
            <person name="Sheng Y."/>
            <person name="Liu T."/>
            <person name="Pan Y.S."/>
            <person name="Xia L.Y."/>
            <person name="Li J."/>
            <person name="Zhao F."/>
            <person name="Cao W.C."/>
        </authorList>
    </citation>
    <scope>NUCLEOTIDE SEQUENCE</scope>
    <source>
        <strain evidence="16">Rsan-2018</strain>
    </source>
</reference>
<dbReference type="InterPro" id="IPR038377">
    <property type="entry name" value="Na/Glc_symporter_sf"/>
</dbReference>
<evidence type="ECO:0008006" key="18">
    <source>
        <dbReference type="Google" id="ProtNLM"/>
    </source>
</evidence>
<keyword evidence="9" id="KW-0406">Ion transport</keyword>
<feature type="transmembrane region" description="Helical" evidence="15">
    <location>
        <begin position="6"/>
        <end position="23"/>
    </location>
</feature>
<feature type="transmembrane region" description="Helical" evidence="15">
    <location>
        <begin position="69"/>
        <end position="89"/>
    </location>
</feature>
<evidence type="ECO:0000256" key="8">
    <source>
        <dbReference type="ARBA" id="ARBA00023053"/>
    </source>
</evidence>
<evidence type="ECO:0000256" key="4">
    <source>
        <dbReference type="ARBA" id="ARBA00022692"/>
    </source>
</evidence>
<evidence type="ECO:0000256" key="14">
    <source>
        <dbReference type="SAM" id="MobiDB-lite"/>
    </source>
</evidence>
<dbReference type="PROSITE" id="PS50283">
    <property type="entry name" value="NA_SOLUT_SYMP_3"/>
    <property type="match status" value="1"/>
</dbReference>
<dbReference type="Proteomes" id="UP000821837">
    <property type="component" value="Chromosome 3"/>
</dbReference>
<evidence type="ECO:0000256" key="5">
    <source>
        <dbReference type="ARBA" id="ARBA00022847"/>
    </source>
</evidence>
<keyword evidence="5" id="KW-0769">Symport</keyword>
<feature type="transmembrane region" description="Helical" evidence="15">
    <location>
        <begin position="366"/>
        <end position="389"/>
    </location>
</feature>
<protein>
    <recommendedName>
        <fullName evidence="18">High-affinity choline transporter 1</fullName>
    </recommendedName>
</protein>
<evidence type="ECO:0000313" key="17">
    <source>
        <dbReference type="Proteomes" id="UP000821837"/>
    </source>
</evidence>
<dbReference type="Pfam" id="PF00474">
    <property type="entry name" value="SSF"/>
    <property type="match status" value="2"/>
</dbReference>
<feature type="transmembrane region" description="Helical" evidence="15">
    <location>
        <begin position="236"/>
        <end position="257"/>
    </location>
</feature>
<keyword evidence="11" id="KW-0325">Glycoprotein</keyword>
<keyword evidence="8" id="KW-0915">Sodium</keyword>
<comment type="caution">
    <text evidence="16">The sequence shown here is derived from an EMBL/GenBank/DDBJ whole genome shotgun (WGS) entry which is preliminary data.</text>
</comment>
<dbReference type="VEuPathDB" id="VectorBase:RSAN_037007"/>
<organism evidence="16 17">
    <name type="scientific">Rhipicephalus sanguineus</name>
    <name type="common">Brown dog tick</name>
    <name type="synonym">Ixodes sanguineus</name>
    <dbReference type="NCBI Taxonomy" id="34632"/>
    <lineage>
        <taxon>Eukaryota</taxon>
        <taxon>Metazoa</taxon>
        <taxon>Ecdysozoa</taxon>
        <taxon>Arthropoda</taxon>
        <taxon>Chelicerata</taxon>
        <taxon>Arachnida</taxon>
        <taxon>Acari</taxon>
        <taxon>Parasitiformes</taxon>
        <taxon>Ixodida</taxon>
        <taxon>Ixodoidea</taxon>
        <taxon>Ixodidae</taxon>
        <taxon>Rhipicephalinae</taxon>
        <taxon>Rhipicephalus</taxon>
        <taxon>Rhipicephalus</taxon>
    </lineage>
</organism>
<keyword evidence="3" id="KW-0813">Transport</keyword>
<proteinExistence type="inferred from homology"/>
<evidence type="ECO:0000256" key="7">
    <source>
        <dbReference type="ARBA" id="ARBA00022989"/>
    </source>
</evidence>
<keyword evidence="12" id="KW-0739">Sodium transport</keyword>
<feature type="transmembrane region" description="Helical" evidence="15">
    <location>
        <begin position="179"/>
        <end position="203"/>
    </location>
</feature>
<feature type="compositionally biased region" description="Low complexity" evidence="14">
    <location>
        <begin position="589"/>
        <end position="600"/>
    </location>
</feature>
<feature type="transmembrane region" description="Helical" evidence="15">
    <location>
        <begin position="210"/>
        <end position="230"/>
    </location>
</feature>
<evidence type="ECO:0000256" key="6">
    <source>
        <dbReference type="ARBA" id="ARBA00022979"/>
    </source>
</evidence>
<keyword evidence="6" id="KW-0530">Neurotransmitter biosynthesis</keyword>
<feature type="compositionally biased region" description="Basic residues" evidence="14">
    <location>
        <begin position="508"/>
        <end position="521"/>
    </location>
</feature>